<sequence>MDTSTENFVDALAVIKQQTYTLKKYIDEDNYSGTIAASIQLLNELKNENLNPKDYYEVYILFV</sequence>
<gene>
    <name evidence="1" type="ORF">GSBLH_T00001483001</name>
</gene>
<keyword evidence="2" id="KW-1185">Reference proteome</keyword>
<protein>
    <submittedName>
        <fullName evidence="1">Uncharacterized protein</fullName>
    </submittedName>
</protein>
<name>D8LZQ8_BLAHO</name>
<evidence type="ECO:0000313" key="2">
    <source>
        <dbReference type="Proteomes" id="UP000008312"/>
    </source>
</evidence>
<proteinExistence type="predicted"/>
<dbReference type="GeneID" id="24918733"/>
<dbReference type="GO" id="GO:0042147">
    <property type="term" value="P:retrograde transport, endosome to Golgi"/>
    <property type="evidence" value="ECO:0007669"/>
    <property type="project" value="InterPro"/>
</dbReference>
<dbReference type="Proteomes" id="UP000008312">
    <property type="component" value="Unassembled WGS sequence"/>
</dbReference>
<reference evidence="1" key="1">
    <citation type="submission" date="2010-02" db="EMBL/GenBank/DDBJ databases">
        <title>Sequencing and annotation of the Blastocystis hominis genome.</title>
        <authorList>
            <person name="Wincker P."/>
        </authorList>
    </citation>
    <scope>NUCLEOTIDE SEQUENCE</scope>
    <source>
        <strain evidence="1">Singapore isolate B</strain>
    </source>
</reference>
<dbReference type="EMBL" id="FN668641">
    <property type="protein sequence ID" value="CBK21297.2"/>
    <property type="molecule type" value="Genomic_DNA"/>
</dbReference>
<dbReference type="InterPro" id="IPR005378">
    <property type="entry name" value="Vps35"/>
</dbReference>
<dbReference type="GO" id="GO:0005829">
    <property type="term" value="C:cytosol"/>
    <property type="evidence" value="ECO:0007669"/>
    <property type="project" value="GOC"/>
</dbReference>
<accession>D8LZQ8</accession>
<organism evidence="1">
    <name type="scientific">Blastocystis hominis</name>
    <dbReference type="NCBI Taxonomy" id="12968"/>
    <lineage>
        <taxon>Eukaryota</taxon>
        <taxon>Sar</taxon>
        <taxon>Stramenopiles</taxon>
        <taxon>Bigyra</taxon>
        <taxon>Opalozoa</taxon>
        <taxon>Opalinata</taxon>
        <taxon>Blastocystidae</taxon>
        <taxon>Blastocystis</taxon>
    </lineage>
</organism>
<dbReference type="GO" id="GO:0015031">
    <property type="term" value="P:protein transport"/>
    <property type="evidence" value="ECO:0007669"/>
    <property type="project" value="InterPro"/>
</dbReference>
<dbReference type="AlphaFoldDB" id="D8LZQ8"/>
<dbReference type="InParanoid" id="D8LZQ8"/>
<evidence type="ECO:0000313" key="1">
    <source>
        <dbReference type="EMBL" id="CBK21297.2"/>
    </source>
</evidence>
<dbReference type="GO" id="GO:0030906">
    <property type="term" value="C:retromer, cargo-selective complex"/>
    <property type="evidence" value="ECO:0007669"/>
    <property type="project" value="InterPro"/>
</dbReference>
<dbReference type="RefSeq" id="XP_012895345.1">
    <property type="nucleotide sequence ID" value="XM_013039891.1"/>
</dbReference>
<dbReference type="Pfam" id="PF03635">
    <property type="entry name" value="Vps35"/>
    <property type="match status" value="1"/>
</dbReference>